<dbReference type="Proteomes" id="UP001152622">
    <property type="component" value="Chromosome 20"/>
</dbReference>
<comment type="caution">
    <text evidence="2">The sequence shown here is derived from an EMBL/GenBank/DDBJ whole genome shotgun (WGS) entry which is preliminary data.</text>
</comment>
<keyword evidence="1" id="KW-1133">Transmembrane helix</keyword>
<feature type="transmembrane region" description="Helical" evidence="1">
    <location>
        <begin position="119"/>
        <end position="144"/>
    </location>
</feature>
<evidence type="ECO:0000256" key="1">
    <source>
        <dbReference type="SAM" id="Phobius"/>
    </source>
</evidence>
<dbReference type="EMBL" id="JAINUF010000020">
    <property type="protein sequence ID" value="KAJ8335382.1"/>
    <property type="molecule type" value="Genomic_DNA"/>
</dbReference>
<dbReference type="OrthoDB" id="416119at2759"/>
<dbReference type="AlphaFoldDB" id="A0A9Q1EAS1"/>
<keyword evidence="1" id="KW-0472">Membrane</keyword>
<accession>A0A9Q1EAS1</accession>
<evidence type="ECO:0000313" key="2">
    <source>
        <dbReference type="EMBL" id="KAJ8335382.1"/>
    </source>
</evidence>
<evidence type="ECO:0000313" key="3">
    <source>
        <dbReference type="Proteomes" id="UP001152622"/>
    </source>
</evidence>
<protein>
    <submittedName>
        <fullName evidence="2">Uncharacterized protein</fullName>
    </submittedName>
</protein>
<organism evidence="2 3">
    <name type="scientific">Synaphobranchus kaupii</name>
    <name type="common">Kaup's arrowtooth eel</name>
    <dbReference type="NCBI Taxonomy" id="118154"/>
    <lineage>
        <taxon>Eukaryota</taxon>
        <taxon>Metazoa</taxon>
        <taxon>Chordata</taxon>
        <taxon>Craniata</taxon>
        <taxon>Vertebrata</taxon>
        <taxon>Euteleostomi</taxon>
        <taxon>Actinopterygii</taxon>
        <taxon>Neopterygii</taxon>
        <taxon>Teleostei</taxon>
        <taxon>Anguilliformes</taxon>
        <taxon>Synaphobranchidae</taxon>
        <taxon>Synaphobranchus</taxon>
    </lineage>
</organism>
<proteinExistence type="predicted"/>
<name>A0A9Q1EAS1_SYNKA</name>
<reference evidence="2" key="1">
    <citation type="journal article" date="2023" name="Science">
        <title>Genome structures resolve the early diversification of teleost fishes.</title>
        <authorList>
            <person name="Parey E."/>
            <person name="Louis A."/>
            <person name="Montfort J."/>
            <person name="Bouchez O."/>
            <person name="Roques C."/>
            <person name="Iampietro C."/>
            <person name="Lluch J."/>
            <person name="Castinel A."/>
            <person name="Donnadieu C."/>
            <person name="Desvignes T."/>
            <person name="Floi Bucao C."/>
            <person name="Jouanno E."/>
            <person name="Wen M."/>
            <person name="Mejri S."/>
            <person name="Dirks R."/>
            <person name="Jansen H."/>
            <person name="Henkel C."/>
            <person name="Chen W.J."/>
            <person name="Zahm M."/>
            <person name="Cabau C."/>
            <person name="Klopp C."/>
            <person name="Thompson A.W."/>
            <person name="Robinson-Rechavi M."/>
            <person name="Braasch I."/>
            <person name="Lecointre G."/>
            <person name="Bobe J."/>
            <person name="Postlethwait J.H."/>
            <person name="Berthelot C."/>
            <person name="Roest Crollius H."/>
            <person name="Guiguen Y."/>
        </authorList>
    </citation>
    <scope>NUCLEOTIDE SEQUENCE</scope>
    <source>
        <strain evidence="2">WJC10195</strain>
    </source>
</reference>
<gene>
    <name evidence="2" type="ORF">SKAU_G00387240</name>
</gene>
<keyword evidence="3" id="KW-1185">Reference proteome</keyword>
<feature type="transmembrane region" description="Helical" evidence="1">
    <location>
        <begin position="82"/>
        <end position="99"/>
    </location>
</feature>
<sequence>MCAPVFGQGFWKLNVEVLQEKEFVEGLGAAYDGWVALKPMFVSVSEWWDWVKVRVKRYASQYQRRVTYLALFRLWLRSLRRIRIQFCYQFLGMILYPFLHPLRLLSRGRLRLLHGIQFWVLAPVLLWARGLCGFLGLGVGFPLVPWPLVLRLRQLGRPLHRFLRLLCHCGGSQELFPPGYDVGPDPDLSSLAEGVALLTSVDMDTPVSWGDSVPPVGEVGASWALPTGRWRGCGEAPMPVG</sequence>
<keyword evidence="1" id="KW-0812">Transmembrane</keyword>